<reference evidence="2 3" key="1">
    <citation type="submission" date="2020-08" db="EMBL/GenBank/DDBJ databases">
        <authorList>
            <person name="Ramaprasad A."/>
        </authorList>
    </citation>
    <scope>NUCLEOTIDE SEQUENCE [LARGE SCALE GENOMIC DNA]</scope>
</reference>
<dbReference type="NCBIfam" id="TIGR01599">
    <property type="entry name" value="PYST-A"/>
    <property type="match status" value="1"/>
</dbReference>
<organism evidence="2 3">
    <name type="scientific">Plasmodium vinckei brucechwatti</name>
    <dbReference type="NCBI Taxonomy" id="119398"/>
    <lineage>
        <taxon>Eukaryota</taxon>
        <taxon>Sar</taxon>
        <taxon>Alveolata</taxon>
        <taxon>Apicomplexa</taxon>
        <taxon>Aconoidasida</taxon>
        <taxon>Haemosporida</taxon>
        <taxon>Plasmodiidae</taxon>
        <taxon>Plasmodium</taxon>
        <taxon>Plasmodium (Vinckeia)</taxon>
    </lineage>
</organism>
<proteinExistence type="predicted"/>
<dbReference type="SUPFAM" id="SSF55961">
    <property type="entry name" value="Bet v1-like"/>
    <property type="match status" value="1"/>
</dbReference>
<evidence type="ECO:0000313" key="3">
    <source>
        <dbReference type="Proteomes" id="UP000515550"/>
    </source>
</evidence>
<feature type="signal peptide" evidence="1">
    <location>
        <begin position="1"/>
        <end position="25"/>
    </location>
</feature>
<dbReference type="VEuPathDB" id="PlasmoDB:PVBDA_1100080"/>
<evidence type="ECO:0000256" key="1">
    <source>
        <dbReference type="SAM" id="SignalP"/>
    </source>
</evidence>
<name>A0A6V7S8F2_PLAVN</name>
<feature type="chain" id="PRO_5028288519" evidence="1">
    <location>
        <begin position="26"/>
        <end position="267"/>
    </location>
</feature>
<dbReference type="EMBL" id="LR865389">
    <property type="protein sequence ID" value="CAD2094647.1"/>
    <property type="molecule type" value="Genomic_DNA"/>
</dbReference>
<sequence>MNKFYIQIVLFFLSVSLYLNNRTLATEPDSGIAPKNKSKNSYATSEEIYERNKHLLCTNPNEITNAVKLMNEAVIHLVHHATSKDDYKCVGGNPSYNAFFYKKKHQNHTKVKKITYSYGDPNKYNELINEFWDPNCINLLDNKSAKTKITRVYNPNLVIIQRRYKNWIWGSWKYFYALAKKSQISKDKTVIVMISANINDHHPSTTEYKNTIIENANLFKTDIDSEDDIRKGKFEKKFLNIAGYLIEKNEKRVNITYIRSIDDRGVI</sequence>
<dbReference type="AlphaFoldDB" id="A0A6V7S8F2"/>
<accession>A0A6V7S8F2</accession>
<evidence type="ECO:0000313" key="2">
    <source>
        <dbReference type="EMBL" id="CAD2094647.1"/>
    </source>
</evidence>
<gene>
    <name evidence="2" type="ORF">PVBDA_1100080</name>
</gene>
<protein>
    <submittedName>
        <fullName evidence="2">Fam-a protein</fullName>
    </submittedName>
</protein>
<dbReference type="InterPro" id="IPR006486">
    <property type="entry name" value="PYST_A"/>
</dbReference>
<keyword evidence="1" id="KW-0732">Signal</keyword>
<dbReference type="Proteomes" id="UP000515550">
    <property type="component" value="Chromosome PVBDA_11"/>
</dbReference>